<evidence type="ECO:0000256" key="5">
    <source>
        <dbReference type="ARBA" id="ARBA00038359"/>
    </source>
</evidence>
<keyword evidence="4 6" id="KW-0472">Membrane</keyword>
<dbReference type="InterPro" id="IPR052337">
    <property type="entry name" value="SAT4-like"/>
</dbReference>
<feature type="transmembrane region" description="Helical" evidence="6">
    <location>
        <begin position="249"/>
        <end position="272"/>
    </location>
</feature>
<dbReference type="Pfam" id="PF20684">
    <property type="entry name" value="Fung_rhodopsin"/>
    <property type="match status" value="1"/>
</dbReference>
<keyword evidence="9" id="KW-1185">Reference proteome</keyword>
<dbReference type="PANTHER" id="PTHR33048">
    <property type="entry name" value="PTH11-LIKE INTEGRAL MEMBRANE PROTEIN (AFU_ORTHOLOGUE AFUA_5G11245)"/>
    <property type="match status" value="1"/>
</dbReference>
<dbReference type="AlphaFoldDB" id="A0A6A7BDY7"/>
<evidence type="ECO:0000313" key="9">
    <source>
        <dbReference type="Proteomes" id="UP000799423"/>
    </source>
</evidence>
<name>A0A6A7BDY7_9PLEO</name>
<keyword evidence="3 6" id="KW-1133">Transmembrane helix</keyword>
<evidence type="ECO:0000313" key="8">
    <source>
        <dbReference type="EMBL" id="KAF2853600.1"/>
    </source>
</evidence>
<protein>
    <recommendedName>
        <fullName evidence="7">Rhodopsin domain-containing protein</fullName>
    </recommendedName>
</protein>
<evidence type="ECO:0000259" key="7">
    <source>
        <dbReference type="Pfam" id="PF20684"/>
    </source>
</evidence>
<dbReference type="GO" id="GO:0016020">
    <property type="term" value="C:membrane"/>
    <property type="evidence" value="ECO:0007669"/>
    <property type="project" value="UniProtKB-SubCell"/>
</dbReference>
<accession>A0A6A7BDY7</accession>
<evidence type="ECO:0000256" key="2">
    <source>
        <dbReference type="ARBA" id="ARBA00022692"/>
    </source>
</evidence>
<feature type="domain" description="Rhodopsin" evidence="7">
    <location>
        <begin position="39"/>
        <end position="277"/>
    </location>
</feature>
<evidence type="ECO:0000256" key="6">
    <source>
        <dbReference type="SAM" id="Phobius"/>
    </source>
</evidence>
<comment type="similarity">
    <text evidence="5">Belongs to the SAT4 family.</text>
</comment>
<feature type="transmembrane region" description="Helical" evidence="6">
    <location>
        <begin position="20"/>
        <end position="43"/>
    </location>
</feature>
<evidence type="ECO:0000256" key="4">
    <source>
        <dbReference type="ARBA" id="ARBA00023136"/>
    </source>
</evidence>
<proteinExistence type="inferred from homology"/>
<dbReference type="PANTHER" id="PTHR33048:SF158">
    <property type="entry name" value="MEMBRANE PROTEIN PTH11-LIKE, PUTATIVE-RELATED"/>
    <property type="match status" value="1"/>
</dbReference>
<sequence length="422" mass="46148">MCDHQAEYPNALISSQNQGTILVMLAWFFACVLALCTVARIIARCKSKRHTHLPLSDDAIVVTAALCALGSTLIISTAVDSGLGKRKCLLDSANIEQIQIKLFVATILSVLAINIAKYSLLLFLYRLAYTTIHRAGVITIGCLVLLWTIAVISGTIFQCAMPRPWTIWTGKCIPLVTFWITATSADIFLDAATLLLSLQIIWTLYIERRLKILATSLLLLRLLLIAASILRILYFRPAFSPTSDPTYAYIPYAIISQTHTALSIILSCTLILPPLRTLLHPTSHSPSPFSPKNSRHTKHWSGTTITTTIGTPYTSHTSLYPPPQTEIIKEPLPSIQASMSNPNSCATSRHSLDDGILLPEVLLPTRLARVPPRPPRPSEAQRPDLSMFTKRTVVRTPLVTRVGSVRGVGGGTKGSLGDRGLA</sequence>
<dbReference type="InterPro" id="IPR049326">
    <property type="entry name" value="Rhodopsin_dom_fungi"/>
</dbReference>
<organism evidence="8 9">
    <name type="scientific">Plenodomus tracheiphilus IPT5</name>
    <dbReference type="NCBI Taxonomy" id="1408161"/>
    <lineage>
        <taxon>Eukaryota</taxon>
        <taxon>Fungi</taxon>
        <taxon>Dikarya</taxon>
        <taxon>Ascomycota</taxon>
        <taxon>Pezizomycotina</taxon>
        <taxon>Dothideomycetes</taxon>
        <taxon>Pleosporomycetidae</taxon>
        <taxon>Pleosporales</taxon>
        <taxon>Pleosporineae</taxon>
        <taxon>Leptosphaeriaceae</taxon>
        <taxon>Plenodomus</taxon>
    </lineage>
</organism>
<evidence type="ECO:0000256" key="1">
    <source>
        <dbReference type="ARBA" id="ARBA00004141"/>
    </source>
</evidence>
<feature type="transmembrane region" description="Helical" evidence="6">
    <location>
        <begin position="98"/>
        <end position="125"/>
    </location>
</feature>
<feature type="transmembrane region" description="Helical" evidence="6">
    <location>
        <begin position="137"/>
        <end position="157"/>
    </location>
</feature>
<gene>
    <name evidence="8" type="ORF">T440DRAFT_552814</name>
</gene>
<dbReference type="Proteomes" id="UP000799423">
    <property type="component" value="Unassembled WGS sequence"/>
</dbReference>
<comment type="subcellular location">
    <subcellularLocation>
        <location evidence="1">Membrane</location>
        <topology evidence="1">Multi-pass membrane protein</topology>
    </subcellularLocation>
</comment>
<feature type="transmembrane region" description="Helical" evidence="6">
    <location>
        <begin position="177"/>
        <end position="205"/>
    </location>
</feature>
<keyword evidence="2 6" id="KW-0812">Transmembrane</keyword>
<dbReference type="EMBL" id="MU006295">
    <property type="protein sequence ID" value="KAF2853600.1"/>
    <property type="molecule type" value="Genomic_DNA"/>
</dbReference>
<reference evidence="8" key="1">
    <citation type="submission" date="2020-01" db="EMBL/GenBank/DDBJ databases">
        <authorList>
            <consortium name="DOE Joint Genome Institute"/>
            <person name="Haridas S."/>
            <person name="Albert R."/>
            <person name="Binder M."/>
            <person name="Bloem J."/>
            <person name="Labutti K."/>
            <person name="Salamov A."/>
            <person name="Andreopoulos B."/>
            <person name="Baker S.E."/>
            <person name="Barry K."/>
            <person name="Bills G."/>
            <person name="Bluhm B.H."/>
            <person name="Cannon C."/>
            <person name="Castanera R."/>
            <person name="Culley D.E."/>
            <person name="Daum C."/>
            <person name="Ezra D."/>
            <person name="Gonzalez J.B."/>
            <person name="Henrissat B."/>
            <person name="Kuo A."/>
            <person name="Liang C."/>
            <person name="Lipzen A."/>
            <person name="Lutzoni F."/>
            <person name="Magnuson J."/>
            <person name="Mondo S."/>
            <person name="Nolan M."/>
            <person name="Ohm R."/>
            <person name="Pangilinan J."/>
            <person name="Park H.-J."/>
            <person name="Ramirez L."/>
            <person name="Alfaro M."/>
            <person name="Sun H."/>
            <person name="Tritt A."/>
            <person name="Yoshinaga Y."/>
            <person name="Zwiers L.-H."/>
            <person name="Turgeon B.G."/>
            <person name="Goodwin S.B."/>
            <person name="Spatafora J.W."/>
            <person name="Crous P.W."/>
            <person name="Grigoriev I.V."/>
        </authorList>
    </citation>
    <scope>NUCLEOTIDE SEQUENCE</scope>
    <source>
        <strain evidence="8">IPT5</strain>
    </source>
</reference>
<feature type="transmembrane region" description="Helical" evidence="6">
    <location>
        <begin position="212"/>
        <end position="234"/>
    </location>
</feature>
<dbReference type="OrthoDB" id="3897607at2759"/>
<evidence type="ECO:0000256" key="3">
    <source>
        <dbReference type="ARBA" id="ARBA00022989"/>
    </source>
</evidence>